<organism evidence="9 10">
    <name type="scientific">Neisseria elongata</name>
    <dbReference type="NCBI Taxonomy" id="495"/>
    <lineage>
        <taxon>Bacteria</taxon>
        <taxon>Pseudomonadati</taxon>
        <taxon>Pseudomonadota</taxon>
        <taxon>Betaproteobacteria</taxon>
        <taxon>Neisseriales</taxon>
        <taxon>Neisseriaceae</taxon>
        <taxon>Neisseria</taxon>
    </lineage>
</organism>
<dbReference type="Pfam" id="PF25917">
    <property type="entry name" value="BSH_RND"/>
    <property type="match status" value="1"/>
</dbReference>
<dbReference type="Pfam" id="PF25944">
    <property type="entry name" value="Beta-barrel_RND"/>
    <property type="match status" value="1"/>
</dbReference>
<comment type="similarity">
    <text evidence="2">Belongs to the membrane fusion protein (MFP) (TC 8.A.1) family.</text>
</comment>
<dbReference type="Gene3D" id="2.40.420.20">
    <property type="match status" value="1"/>
</dbReference>
<protein>
    <submittedName>
        <fullName evidence="9">Antibiotic resistance efflux pump component</fullName>
    </submittedName>
</protein>
<dbReference type="Pfam" id="PF25967">
    <property type="entry name" value="RND-MFP_C"/>
    <property type="match status" value="1"/>
</dbReference>
<dbReference type="Pfam" id="PF25876">
    <property type="entry name" value="HH_MFP_RND"/>
    <property type="match status" value="1"/>
</dbReference>
<dbReference type="PANTHER" id="PTHR30158:SF3">
    <property type="entry name" value="MULTIDRUG EFFLUX PUMP SUBUNIT ACRA-RELATED"/>
    <property type="match status" value="1"/>
</dbReference>
<name>A0A378U105_NEIEL</name>
<dbReference type="Gene3D" id="1.10.287.470">
    <property type="entry name" value="Helix hairpin bin"/>
    <property type="match status" value="1"/>
</dbReference>
<feature type="chain" id="PRO_5016937385" evidence="4">
    <location>
        <begin position="25"/>
        <end position="446"/>
    </location>
</feature>
<keyword evidence="4" id="KW-0732">Signal</keyword>
<feature type="domain" description="Multidrug resistance protein MdtA-like barrel-sandwich hybrid" evidence="6">
    <location>
        <begin position="77"/>
        <end position="218"/>
    </location>
</feature>
<accession>A0A378U105</accession>
<feature type="region of interest" description="Disordered" evidence="3">
    <location>
        <begin position="389"/>
        <end position="446"/>
    </location>
</feature>
<dbReference type="Gene3D" id="2.40.50.100">
    <property type="match status" value="1"/>
</dbReference>
<dbReference type="FunFam" id="2.40.420.20:FF:000001">
    <property type="entry name" value="Efflux RND transporter periplasmic adaptor subunit"/>
    <property type="match status" value="1"/>
</dbReference>
<dbReference type="AlphaFoldDB" id="A0A378U105"/>
<dbReference type="InterPro" id="IPR058624">
    <property type="entry name" value="MdtA-like_HH"/>
</dbReference>
<comment type="subcellular location">
    <subcellularLocation>
        <location evidence="1">Cell envelope</location>
    </subcellularLocation>
</comment>
<evidence type="ECO:0000313" key="9">
    <source>
        <dbReference type="EMBL" id="STZ68344.1"/>
    </source>
</evidence>
<evidence type="ECO:0000313" key="10">
    <source>
        <dbReference type="Proteomes" id="UP000254927"/>
    </source>
</evidence>
<feature type="compositionally biased region" description="Low complexity" evidence="3">
    <location>
        <begin position="396"/>
        <end position="422"/>
    </location>
</feature>
<dbReference type="InterPro" id="IPR006143">
    <property type="entry name" value="RND_pump_MFP"/>
</dbReference>
<gene>
    <name evidence="9" type="primary">acrA</name>
    <name evidence="9" type="ORF">NCTC10660_01860</name>
</gene>
<dbReference type="PANTHER" id="PTHR30158">
    <property type="entry name" value="ACRA/E-RELATED COMPONENT OF DRUG EFFLUX TRANSPORTER"/>
    <property type="match status" value="1"/>
</dbReference>
<proteinExistence type="inferred from homology"/>
<evidence type="ECO:0000259" key="6">
    <source>
        <dbReference type="Pfam" id="PF25917"/>
    </source>
</evidence>
<dbReference type="InterPro" id="IPR058627">
    <property type="entry name" value="MdtA-like_C"/>
</dbReference>
<evidence type="ECO:0000256" key="1">
    <source>
        <dbReference type="ARBA" id="ARBA00004196"/>
    </source>
</evidence>
<evidence type="ECO:0000256" key="4">
    <source>
        <dbReference type="SAM" id="SignalP"/>
    </source>
</evidence>
<dbReference type="InterPro" id="IPR058625">
    <property type="entry name" value="MdtA-like_BSH"/>
</dbReference>
<sequence length="446" mass="46764">MMQKFSAHTARLAVLAAATALALAACGGKDGGQAAAGQKQGGAQQKQAPSPVVEVVTVEPQDVALSVELPGRLEAVRSADVRPQVGGIVKRRLFEEGSYVREGQPLYQLEDATYVASLESARAQLASAEATLAKANADLARYRPLVEADAISKQEYDAAVTGKRSAEAGVKAARAAIKSAQINVNYSRITAPISGFIGQSNVSEGALVSANSTTAMANIKQTDPMYANVTQSATEIMKLRQQFADGRLKAVDGRIEVDIKLEDGTVYPQKGFLMFADTTVNETTGQVKLRVVVPNPQNVLMPNLYVRAVMSQSVVPNAYVVPQQAVTRGQQDTVLVVNAKNEMEPRPVTVAAQQGNNWVITSGLNAGDKVVVAGTTIAGMMSARTGVKTVTTKEWTPPAEAATTPAEAQSAAASAPQSAASEPKTDVQTASEVKPEAKSASEAKSK</sequence>
<feature type="domain" description="Multidrug resistance protein MdtA-like alpha-helical hairpin" evidence="5">
    <location>
        <begin position="118"/>
        <end position="187"/>
    </location>
</feature>
<feature type="compositionally biased region" description="Basic and acidic residues" evidence="3">
    <location>
        <begin position="433"/>
        <end position="446"/>
    </location>
</feature>
<dbReference type="GO" id="GO:0005886">
    <property type="term" value="C:plasma membrane"/>
    <property type="evidence" value="ECO:0007669"/>
    <property type="project" value="UniProtKB-SubCell"/>
</dbReference>
<dbReference type="Proteomes" id="UP000254927">
    <property type="component" value="Unassembled WGS sequence"/>
</dbReference>
<dbReference type="SUPFAM" id="SSF111369">
    <property type="entry name" value="HlyD-like secretion proteins"/>
    <property type="match status" value="1"/>
</dbReference>
<evidence type="ECO:0000256" key="2">
    <source>
        <dbReference type="ARBA" id="ARBA00009477"/>
    </source>
</evidence>
<feature type="signal peptide" evidence="4">
    <location>
        <begin position="1"/>
        <end position="24"/>
    </location>
</feature>
<dbReference type="InterPro" id="IPR058626">
    <property type="entry name" value="MdtA-like_b-barrel"/>
</dbReference>
<reference evidence="9 10" key="1">
    <citation type="submission" date="2018-06" db="EMBL/GenBank/DDBJ databases">
        <authorList>
            <consortium name="Pathogen Informatics"/>
            <person name="Doyle S."/>
        </authorList>
    </citation>
    <scope>NUCLEOTIDE SEQUENCE [LARGE SCALE GENOMIC DNA]</scope>
    <source>
        <strain evidence="9 10">NCTC10660</strain>
    </source>
</reference>
<dbReference type="Gene3D" id="2.40.30.170">
    <property type="match status" value="1"/>
</dbReference>
<feature type="domain" description="Multidrug resistance protein MdtA-like beta-barrel" evidence="7">
    <location>
        <begin position="224"/>
        <end position="311"/>
    </location>
</feature>
<evidence type="ECO:0000259" key="7">
    <source>
        <dbReference type="Pfam" id="PF25944"/>
    </source>
</evidence>
<dbReference type="GO" id="GO:0022857">
    <property type="term" value="F:transmembrane transporter activity"/>
    <property type="evidence" value="ECO:0007669"/>
    <property type="project" value="InterPro"/>
</dbReference>
<evidence type="ECO:0000256" key="3">
    <source>
        <dbReference type="SAM" id="MobiDB-lite"/>
    </source>
</evidence>
<dbReference type="EMBL" id="UGQW01000002">
    <property type="protein sequence ID" value="STZ68344.1"/>
    <property type="molecule type" value="Genomic_DNA"/>
</dbReference>
<feature type="domain" description="Multidrug resistance protein MdtA-like C-terminal permuted SH3" evidence="8">
    <location>
        <begin position="317"/>
        <end position="374"/>
    </location>
</feature>
<dbReference type="PROSITE" id="PS51257">
    <property type="entry name" value="PROKAR_LIPOPROTEIN"/>
    <property type="match status" value="1"/>
</dbReference>
<evidence type="ECO:0000259" key="8">
    <source>
        <dbReference type="Pfam" id="PF25967"/>
    </source>
</evidence>
<dbReference type="GO" id="GO:0046677">
    <property type="term" value="P:response to antibiotic"/>
    <property type="evidence" value="ECO:0007669"/>
    <property type="project" value="TreeGrafter"/>
</dbReference>
<evidence type="ECO:0000259" key="5">
    <source>
        <dbReference type="Pfam" id="PF25876"/>
    </source>
</evidence>
<dbReference type="NCBIfam" id="TIGR01730">
    <property type="entry name" value="RND_mfp"/>
    <property type="match status" value="1"/>
</dbReference>